<organism evidence="2 3">
    <name type="scientific">Lithospermum erythrorhizon</name>
    <name type="common">Purple gromwell</name>
    <name type="synonym">Lithospermum officinale var. erythrorhizon</name>
    <dbReference type="NCBI Taxonomy" id="34254"/>
    <lineage>
        <taxon>Eukaryota</taxon>
        <taxon>Viridiplantae</taxon>
        <taxon>Streptophyta</taxon>
        <taxon>Embryophyta</taxon>
        <taxon>Tracheophyta</taxon>
        <taxon>Spermatophyta</taxon>
        <taxon>Magnoliopsida</taxon>
        <taxon>eudicotyledons</taxon>
        <taxon>Gunneridae</taxon>
        <taxon>Pentapetalae</taxon>
        <taxon>asterids</taxon>
        <taxon>lamiids</taxon>
        <taxon>Boraginales</taxon>
        <taxon>Boraginaceae</taxon>
        <taxon>Boraginoideae</taxon>
        <taxon>Lithospermeae</taxon>
        <taxon>Lithospermum</taxon>
    </lineage>
</organism>
<evidence type="ECO:0000256" key="1">
    <source>
        <dbReference type="SAM" id="MobiDB-lite"/>
    </source>
</evidence>
<reference evidence="2 3" key="1">
    <citation type="submission" date="2024-01" db="EMBL/GenBank/DDBJ databases">
        <title>The complete chloroplast genome sequence of Lithospermum erythrorhizon: insights into the phylogenetic relationship among Boraginaceae species and the maternal lineages of purple gromwells.</title>
        <authorList>
            <person name="Okada T."/>
            <person name="Watanabe K."/>
        </authorList>
    </citation>
    <scope>NUCLEOTIDE SEQUENCE [LARGE SCALE GENOMIC DNA]</scope>
</reference>
<evidence type="ECO:0000313" key="3">
    <source>
        <dbReference type="Proteomes" id="UP001454036"/>
    </source>
</evidence>
<dbReference type="AlphaFoldDB" id="A0AAV3RWM4"/>
<proteinExistence type="predicted"/>
<feature type="region of interest" description="Disordered" evidence="1">
    <location>
        <begin position="79"/>
        <end position="121"/>
    </location>
</feature>
<feature type="compositionally biased region" description="Pro residues" evidence="1">
    <location>
        <begin position="89"/>
        <end position="99"/>
    </location>
</feature>
<protein>
    <submittedName>
        <fullName evidence="2">Uncharacterized protein</fullName>
    </submittedName>
</protein>
<comment type="caution">
    <text evidence="2">The sequence shown here is derived from an EMBL/GenBank/DDBJ whole genome shotgun (WGS) entry which is preliminary data.</text>
</comment>
<dbReference type="Proteomes" id="UP001454036">
    <property type="component" value="Unassembled WGS sequence"/>
</dbReference>
<name>A0AAV3RWM4_LITER</name>
<gene>
    <name evidence="2" type="ORF">LIER_32000</name>
</gene>
<accession>A0AAV3RWM4</accession>
<keyword evidence="3" id="KW-1185">Reference proteome</keyword>
<dbReference type="EMBL" id="BAABME010012102">
    <property type="protein sequence ID" value="GAA0184712.1"/>
    <property type="molecule type" value="Genomic_DNA"/>
</dbReference>
<sequence length="144" mass="14885">MVNSHQPSPLYISSLVQTPTISSNIHSSALVLAKTTTNIPNIQPPPHISTPPERPIITTNIPATSNIIAQAPPLAPGGSCNSILNPAHPLAPPPNPQAKPPTSESITLTKAKPIVHSTNDAHAAESYAHDCLDGGQTAQAPVLS</sequence>
<evidence type="ECO:0000313" key="2">
    <source>
        <dbReference type="EMBL" id="GAA0184712.1"/>
    </source>
</evidence>